<evidence type="ECO:0000259" key="8">
    <source>
        <dbReference type="PROSITE" id="PS50066"/>
    </source>
</evidence>
<keyword evidence="6" id="KW-0175">Coiled coil</keyword>
<gene>
    <name evidence="9" type="ORF">QN277_001277</name>
</gene>
<keyword evidence="3" id="KW-0238">DNA-binding</keyword>
<evidence type="ECO:0000256" key="3">
    <source>
        <dbReference type="ARBA" id="ARBA00023125"/>
    </source>
</evidence>
<keyword evidence="5" id="KW-0539">Nucleus</keyword>
<dbReference type="FunFam" id="3.40.1810.10:FF:000006">
    <property type="entry name" value="Agamous-like MADS-box protein AGL62"/>
    <property type="match status" value="1"/>
</dbReference>
<evidence type="ECO:0000256" key="2">
    <source>
        <dbReference type="ARBA" id="ARBA00023015"/>
    </source>
</evidence>
<keyword evidence="4" id="KW-0804">Transcription</keyword>
<dbReference type="PANTHER" id="PTHR11945">
    <property type="entry name" value="MADS BOX PROTEIN"/>
    <property type="match status" value="1"/>
</dbReference>
<protein>
    <recommendedName>
        <fullName evidence="8">MADS-box domain-containing protein</fullName>
    </recommendedName>
</protein>
<dbReference type="GO" id="GO:0000981">
    <property type="term" value="F:DNA-binding transcription factor activity, RNA polymerase II-specific"/>
    <property type="evidence" value="ECO:0007669"/>
    <property type="project" value="TreeGrafter"/>
</dbReference>
<dbReference type="InterPro" id="IPR033896">
    <property type="entry name" value="MEF2-like_N"/>
</dbReference>
<dbReference type="GO" id="GO:0000978">
    <property type="term" value="F:RNA polymerase II cis-regulatory region sequence-specific DNA binding"/>
    <property type="evidence" value="ECO:0007669"/>
    <property type="project" value="TreeGrafter"/>
</dbReference>
<dbReference type="AlphaFoldDB" id="A0AAE1N6U0"/>
<name>A0AAE1N6U0_9FABA</name>
<evidence type="ECO:0000256" key="5">
    <source>
        <dbReference type="ARBA" id="ARBA00023242"/>
    </source>
</evidence>
<evidence type="ECO:0000256" key="6">
    <source>
        <dbReference type="SAM" id="Coils"/>
    </source>
</evidence>
<dbReference type="SUPFAM" id="SSF55455">
    <property type="entry name" value="SRF-like"/>
    <property type="match status" value="1"/>
</dbReference>
<dbReference type="Pfam" id="PF00319">
    <property type="entry name" value="SRF-TF"/>
    <property type="match status" value="1"/>
</dbReference>
<dbReference type="GO" id="GO:0005634">
    <property type="term" value="C:nucleus"/>
    <property type="evidence" value="ECO:0007669"/>
    <property type="project" value="UniProtKB-SubCell"/>
</dbReference>
<dbReference type="Gene3D" id="3.40.1810.10">
    <property type="entry name" value="Transcription factor, MADS-box"/>
    <property type="match status" value="1"/>
</dbReference>
<dbReference type="EMBL" id="JAWXYG010000001">
    <property type="protein sequence ID" value="KAK4284445.1"/>
    <property type="molecule type" value="Genomic_DNA"/>
</dbReference>
<evidence type="ECO:0000313" key="9">
    <source>
        <dbReference type="EMBL" id="KAK4284445.1"/>
    </source>
</evidence>
<reference evidence="9" key="1">
    <citation type="submission" date="2023-10" db="EMBL/GenBank/DDBJ databases">
        <title>Chromosome-level genome of the transformable northern wattle, Acacia crassicarpa.</title>
        <authorList>
            <person name="Massaro I."/>
            <person name="Sinha N.R."/>
            <person name="Poethig S."/>
            <person name="Leichty A.R."/>
        </authorList>
    </citation>
    <scope>NUCLEOTIDE SEQUENCE</scope>
    <source>
        <strain evidence="9">Acra3RX</strain>
        <tissue evidence="9">Leaf</tissue>
    </source>
</reference>
<feature type="region of interest" description="Disordered" evidence="7">
    <location>
        <begin position="1"/>
        <end position="22"/>
    </location>
</feature>
<proteinExistence type="predicted"/>
<evidence type="ECO:0000256" key="4">
    <source>
        <dbReference type="ARBA" id="ARBA00023163"/>
    </source>
</evidence>
<accession>A0AAE1N6U0</accession>
<dbReference type="InterPro" id="IPR002100">
    <property type="entry name" value="TF_MADSbox"/>
</dbReference>
<keyword evidence="10" id="KW-1185">Reference proteome</keyword>
<feature type="coiled-coil region" evidence="6">
    <location>
        <begin position="109"/>
        <end position="146"/>
    </location>
</feature>
<evidence type="ECO:0000256" key="7">
    <source>
        <dbReference type="SAM" id="MobiDB-lite"/>
    </source>
</evidence>
<dbReference type="PRINTS" id="PR00404">
    <property type="entry name" value="MADSDOMAIN"/>
</dbReference>
<feature type="domain" description="MADS-box" evidence="8">
    <location>
        <begin position="19"/>
        <end position="79"/>
    </location>
</feature>
<dbReference type="PROSITE" id="PS50066">
    <property type="entry name" value="MADS_BOX_2"/>
    <property type="match status" value="1"/>
</dbReference>
<organism evidence="9 10">
    <name type="scientific">Acacia crassicarpa</name>
    <name type="common">northern wattle</name>
    <dbReference type="NCBI Taxonomy" id="499986"/>
    <lineage>
        <taxon>Eukaryota</taxon>
        <taxon>Viridiplantae</taxon>
        <taxon>Streptophyta</taxon>
        <taxon>Embryophyta</taxon>
        <taxon>Tracheophyta</taxon>
        <taxon>Spermatophyta</taxon>
        <taxon>Magnoliopsida</taxon>
        <taxon>eudicotyledons</taxon>
        <taxon>Gunneridae</taxon>
        <taxon>Pentapetalae</taxon>
        <taxon>rosids</taxon>
        <taxon>fabids</taxon>
        <taxon>Fabales</taxon>
        <taxon>Fabaceae</taxon>
        <taxon>Caesalpinioideae</taxon>
        <taxon>mimosoid clade</taxon>
        <taxon>Acacieae</taxon>
        <taxon>Acacia</taxon>
    </lineage>
</organism>
<sequence>MSSSSNNGGGGGGGRRRSKGRQKIEIKKMENESNLQVTFSKRRAGLFKKASELCILCGVEVAIIVFSPGEKAYSFGHPSVNAVLDRFLNGGVPPMPPPASMQMVEAHRRAAFQELHAQLTRLLEELEVEKKIGKELNKKMKEMETDIWWAQPVGTLSKDQLGIYKVRLEEIRKIVWRRADQIVAYHIGNNSSQFFEGGSSSSSSAAGFQMPPTPLMMPNMAAPLPAEDQVFPPPPVQPPPVFLQQQPPVVQNPMMFDGNMMMSPQQPMMMSPQAQPHPPPPPAAEGFQQYQNMGESSGEGLF</sequence>
<dbReference type="InterPro" id="IPR036879">
    <property type="entry name" value="TF_MADSbox_sf"/>
</dbReference>
<comment type="caution">
    <text evidence="9">The sequence shown here is derived from an EMBL/GenBank/DDBJ whole genome shotgun (WGS) entry which is preliminary data.</text>
</comment>
<evidence type="ECO:0000256" key="1">
    <source>
        <dbReference type="ARBA" id="ARBA00004123"/>
    </source>
</evidence>
<dbReference type="CDD" id="cd00265">
    <property type="entry name" value="MADS_MEF2_like"/>
    <property type="match status" value="1"/>
</dbReference>
<dbReference type="SMART" id="SM00432">
    <property type="entry name" value="MADS"/>
    <property type="match status" value="1"/>
</dbReference>
<comment type="subcellular location">
    <subcellularLocation>
        <location evidence="1">Nucleus</location>
    </subcellularLocation>
</comment>
<keyword evidence="2" id="KW-0805">Transcription regulation</keyword>
<evidence type="ECO:0000313" key="10">
    <source>
        <dbReference type="Proteomes" id="UP001293593"/>
    </source>
</evidence>
<dbReference type="GO" id="GO:0046983">
    <property type="term" value="F:protein dimerization activity"/>
    <property type="evidence" value="ECO:0007669"/>
    <property type="project" value="InterPro"/>
</dbReference>
<dbReference type="GO" id="GO:0045944">
    <property type="term" value="P:positive regulation of transcription by RNA polymerase II"/>
    <property type="evidence" value="ECO:0007669"/>
    <property type="project" value="InterPro"/>
</dbReference>
<feature type="region of interest" description="Disordered" evidence="7">
    <location>
        <begin position="268"/>
        <end position="288"/>
    </location>
</feature>
<dbReference type="Proteomes" id="UP001293593">
    <property type="component" value="Unassembled WGS sequence"/>
</dbReference>
<dbReference type="PANTHER" id="PTHR11945:SF776">
    <property type="entry name" value="AGAMOUS-LIKE 50-RELATED"/>
    <property type="match status" value="1"/>
</dbReference>